<proteinExistence type="inferred from homology"/>
<comment type="cofactor">
    <cofactor evidence="1">
        <name>Mg(2+)</name>
        <dbReference type="ChEBI" id="CHEBI:18420"/>
    </cofactor>
</comment>
<dbReference type="PANTHER" id="PTHR11649:SF13">
    <property type="entry name" value="ENGB-TYPE G DOMAIN-CONTAINING PROTEIN"/>
    <property type="match status" value="1"/>
</dbReference>
<dbReference type="Gene3D" id="3.40.50.300">
    <property type="entry name" value="P-loop containing nucleotide triphosphate hydrolases"/>
    <property type="match status" value="1"/>
</dbReference>
<dbReference type="HAMAP" id="MF_00321">
    <property type="entry name" value="GTPase_EngB"/>
    <property type="match status" value="1"/>
</dbReference>
<comment type="caution">
    <text evidence="12">The sequence shown here is derived from an EMBL/GenBank/DDBJ whole genome shotgun (WGS) entry which is preliminary data.</text>
</comment>
<dbReference type="GO" id="GO:0000917">
    <property type="term" value="P:division septum assembly"/>
    <property type="evidence" value="ECO:0007669"/>
    <property type="project" value="UniProtKB-KW"/>
</dbReference>
<dbReference type="STRING" id="1319815.HMPREF0202_00584"/>
<dbReference type="AlphaFoldDB" id="U7VDG0"/>
<dbReference type="InterPro" id="IPR027417">
    <property type="entry name" value="P-loop_NTPase"/>
</dbReference>
<evidence type="ECO:0000256" key="6">
    <source>
        <dbReference type="ARBA" id="ARBA00022842"/>
    </source>
</evidence>
<dbReference type="eggNOG" id="COG0218">
    <property type="taxonomic scope" value="Bacteria"/>
</dbReference>
<dbReference type="NCBIfam" id="TIGR03598">
    <property type="entry name" value="GTPase_YsxC"/>
    <property type="match status" value="1"/>
</dbReference>
<evidence type="ECO:0000313" key="13">
    <source>
        <dbReference type="Proteomes" id="UP000017081"/>
    </source>
</evidence>
<dbReference type="SUPFAM" id="SSF52540">
    <property type="entry name" value="P-loop containing nucleoside triphosphate hydrolases"/>
    <property type="match status" value="1"/>
</dbReference>
<dbReference type="GO" id="GO:0005829">
    <property type="term" value="C:cytosol"/>
    <property type="evidence" value="ECO:0007669"/>
    <property type="project" value="TreeGrafter"/>
</dbReference>
<evidence type="ECO:0000256" key="9">
    <source>
        <dbReference type="ARBA" id="ARBA00023306"/>
    </source>
</evidence>
<dbReference type="InterPro" id="IPR030393">
    <property type="entry name" value="G_ENGB_dom"/>
</dbReference>
<sequence length="203" mass="23603">MKRGNTMNIKQADFTKSAVFEKDYPEELNHIEFAFVGRSNVGKSSLINSITGRNKLAKTSKTPGRTQLINYFLINKEFFFVDLPGYGFAKVPKEMKKEWGLTMERYLASPRKKLVFVLLDIRRIPSGEDLEMLNWLDHYGTPFKIIFTKMDKVSNNEKFKALKDIRTKIDFHNDDVFFHSSLNNNGKEQILNYIESCLEGEIE</sequence>
<evidence type="ECO:0000256" key="3">
    <source>
        <dbReference type="ARBA" id="ARBA00022618"/>
    </source>
</evidence>
<reference evidence="12 13" key="1">
    <citation type="submission" date="2013-08" db="EMBL/GenBank/DDBJ databases">
        <authorList>
            <person name="Weinstock G."/>
            <person name="Sodergren E."/>
            <person name="Wylie T."/>
            <person name="Fulton L."/>
            <person name="Fulton R."/>
            <person name="Fronick C."/>
            <person name="O'Laughlin M."/>
            <person name="Godfrey J."/>
            <person name="Miner T."/>
            <person name="Herter B."/>
            <person name="Appelbaum E."/>
            <person name="Cordes M."/>
            <person name="Lek S."/>
            <person name="Wollam A."/>
            <person name="Pepin K.H."/>
            <person name="Palsikar V.B."/>
            <person name="Mitreva M."/>
            <person name="Wilson R.K."/>
        </authorList>
    </citation>
    <scope>NUCLEOTIDE SEQUENCE [LARGE SCALE GENOMIC DNA]</scope>
    <source>
        <strain evidence="12 13">ATCC BAA-474</strain>
    </source>
</reference>
<keyword evidence="5 10" id="KW-0547">Nucleotide-binding</keyword>
<dbReference type="HOGENOM" id="CLU_033732_3_0_0"/>
<evidence type="ECO:0000313" key="12">
    <source>
        <dbReference type="EMBL" id="ERT69556.1"/>
    </source>
</evidence>
<protein>
    <recommendedName>
        <fullName evidence="10">Probable GTP-binding protein EngB</fullName>
    </recommendedName>
</protein>
<dbReference type="InterPro" id="IPR006073">
    <property type="entry name" value="GTP-bd"/>
</dbReference>
<comment type="function">
    <text evidence="10">Necessary for normal cell division and for the maintenance of normal septation.</text>
</comment>
<dbReference type="CDD" id="cd01876">
    <property type="entry name" value="YihA_EngB"/>
    <property type="match status" value="1"/>
</dbReference>
<dbReference type="Proteomes" id="UP000017081">
    <property type="component" value="Unassembled WGS sequence"/>
</dbReference>
<dbReference type="PANTHER" id="PTHR11649">
    <property type="entry name" value="MSS1/TRME-RELATED GTP-BINDING PROTEIN"/>
    <property type="match status" value="1"/>
</dbReference>
<comment type="similarity">
    <text evidence="2 10">Belongs to the TRAFAC class TrmE-Era-EngA-EngB-Septin-like GTPase superfamily. EngB GTPase family.</text>
</comment>
<accession>U7VDG0</accession>
<keyword evidence="7 10" id="KW-0342">GTP-binding</keyword>
<keyword evidence="6" id="KW-0460">Magnesium</keyword>
<evidence type="ECO:0000256" key="8">
    <source>
        <dbReference type="ARBA" id="ARBA00023210"/>
    </source>
</evidence>
<keyword evidence="9 10" id="KW-0131">Cell cycle</keyword>
<feature type="domain" description="EngB-type G" evidence="11">
    <location>
        <begin position="29"/>
        <end position="200"/>
    </location>
</feature>
<evidence type="ECO:0000256" key="5">
    <source>
        <dbReference type="ARBA" id="ARBA00022741"/>
    </source>
</evidence>
<name>U7VDG0_9FUSO</name>
<dbReference type="Pfam" id="PF01926">
    <property type="entry name" value="MMR_HSR1"/>
    <property type="match status" value="1"/>
</dbReference>
<keyword evidence="8 10" id="KW-0717">Septation</keyword>
<keyword evidence="13" id="KW-1185">Reference proteome</keyword>
<dbReference type="InterPro" id="IPR019987">
    <property type="entry name" value="GTP-bd_ribosome_bio_YsxC"/>
</dbReference>
<evidence type="ECO:0000259" key="11">
    <source>
        <dbReference type="PROSITE" id="PS51706"/>
    </source>
</evidence>
<evidence type="ECO:0000256" key="10">
    <source>
        <dbReference type="HAMAP-Rule" id="MF_00321"/>
    </source>
</evidence>
<evidence type="ECO:0000256" key="1">
    <source>
        <dbReference type="ARBA" id="ARBA00001946"/>
    </source>
</evidence>
<dbReference type="EMBL" id="AXZF01000019">
    <property type="protein sequence ID" value="ERT69556.1"/>
    <property type="molecule type" value="Genomic_DNA"/>
</dbReference>
<keyword evidence="4" id="KW-0479">Metal-binding</keyword>
<dbReference type="GO" id="GO:0046872">
    <property type="term" value="F:metal ion binding"/>
    <property type="evidence" value="ECO:0007669"/>
    <property type="project" value="UniProtKB-KW"/>
</dbReference>
<dbReference type="GO" id="GO:0005525">
    <property type="term" value="F:GTP binding"/>
    <property type="evidence" value="ECO:0007669"/>
    <property type="project" value="UniProtKB-UniRule"/>
</dbReference>
<dbReference type="FunFam" id="3.40.50.300:FF:000098">
    <property type="entry name" value="Probable GTP-binding protein EngB"/>
    <property type="match status" value="1"/>
</dbReference>
<organism evidence="12 13">
    <name type="scientific">Cetobacterium somerae ATCC BAA-474</name>
    <dbReference type="NCBI Taxonomy" id="1319815"/>
    <lineage>
        <taxon>Bacteria</taxon>
        <taxon>Fusobacteriati</taxon>
        <taxon>Fusobacteriota</taxon>
        <taxon>Fusobacteriia</taxon>
        <taxon>Fusobacteriales</taxon>
        <taxon>Fusobacteriaceae</taxon>
        <taxon>Cetobacterium</taxon>
    </lineage>
</organism>
<dbReference type="PROSITE" id="PS51706">
    <property type="entry name" value="G_ENGB"/>
    <property type="match status" value="1"/>
</dbReference>
<gene>
    <name evidence="10" type="primary">engB</name>
    <name evidence="12" type="ORF">HMPREF0202_00584</name>
</gene>
<dbReference type="PATRIC" id="fig|1319815.3.peg.560"/>
<evidence type="ECO:0000256" key="2">
    <source>
        <dbReference type="ARBA" id="ARBA00009638"/>
    </source>
</evidence>
<evidence type="ECO:0000256" key="7">
    <source>
        <dbReference type="ARBA" id="ARBA00023134"/>
    </source>
</evidence>
<evidence type="ECO:0000256" key="4">
    <source>
        <dbReference type="ARBA" id="ARBA00022723"/>
    </source>
</evidence>
<keyword evidence="3 10" id="KW-0132">Cell division</keyword>